<dbReference type="InterPro" id="IPR023296">
    <property type="entry name" value="Glyco_hydro_beta-prop_sf"/>
</dbReference>
<keyword evidence="3" id="KW-1185">Reference proteome</keyword>
<gene>
    <name evidence="2" type="ORF">E8A74_39035</name>
</gene>
<dbReference type="EMBL" id="SSMQ01000060">
    <property type="protein sequence ID" value="TKC99133.1"/>
    <property type="molecule type" value="Genomic_DNA"/>
</dbReference>
<feature type="signal peptide" evidence="1">
    <location>
        <begin position="1"/>
        <end position="22"/>
    </location>
</feature>
<dbReference type="OrthoDB" id="5496888at2"/>
<protein>
    <recommendedName>
        <fullName evidence="4">Exo-alpha-sialidase</fullName>
    </recommendedName>
</protein>
<sequence length="363" mass="37204">MRTRHAGSFLLALALLSGCATLADTETGGENLPNAAAGPFRALRVGELGNLRSAPNALEDDETFPRDPAVLDVDGDPVTPAVFGYFSMTPEVPGQDPDPAAPPGAIVRHGAEDGRSFDRMPLVVLTPEEPWEGGTVGAPSVVRVGGEIFLYYAAAGGIGLARSPDGAIFTRVEGPVFGPDAAGWEAGAVPRSPGVVVLDDGSLRLFYEVPGPGDAARIGEARSKDGITWTRVGDGPALAPAPAGEEAEPPYDGAWVGAPAPVLVRSTEGRSILRVYHAARDTHGKAVVGLAARFDPASAAPLQRAVSPVFGSGSSLGPHEPCALVRSGYTLLFTTQRAGRTKSANYPAVAAGVAPADVILPAP</sequence>
<feature type="chain" id="PRO_5020689406" description="Exo-alpha-sialidase" evidence="1">
    <location>
        <begin position="23"/>
        <end position="363"/>
    </location>
</feature>
<evidence type="ECO:0000256" key="1">
    <source>
        <dbReference type="SAM" id="SignalP"/>
    </source>
</evidence>
<accession>A0A4U1IX06</accession>
<dbReference type="AlphaFoldDB" id="A0A4U1IX06"/>
<dbReference type="RefSeq" id="WP_136934196.1">
    <property type="nucleotide sequence ID" value="NZ_SSMQ01000060.1"/>
</dbReference>
<evidence type="ECO:0008006" key="4">
    <source>
        <dbReference type="Google" id="ProtNLM"/>
    </source>
</evidence>
<reference evidence="2 3" key="1">
    <citation type="submission" date="2019-04" db="EMBL/GenBank/DDBJ databases">
        <authorList>
            <person name="Li Y."/>
            <person name="Wang J."/>
        </authorList>
    </citation>
    <scope>NUCLEOTIDE SEQUENCE [LARGE SCALE GENOMIC DNA]</scope>
    <source>
        <strain evidence="2 3">DSM 14668</strain>
    </source>
</reference>
<evidence type="ECO:0000313" key="3">
    <source>
        <dbReference type="Proteomes" id="UP000309215"/>
    </source>
</evidence>
<dbReference type="PROSITE" id="PS51257">
    <property type="entry name" value="PROKAR_LIPOPROTEIN"/>
    <property type="match status" value="1"/>
</dbReference>
<dbReference type="PANTHER" id="PTHR35279:SF1">
    <property type="entry name" value="ARABINANASE_LEVANSUCRASE_INVERTASE"/>
    <property type="match status" value="1"/>
</dbReference>
<organism evidence="2 3">
    <name type="scientific">Polyangium fumosum</name>
    <dbReference type="NCBI Taxonomy" id="889272"/>
    <lineage>
        <taxon>Bacteria</taxon>
        <taxon>Pseudomonadati</taxon>
        <taxon>Myxococcota</taxon>
        <taxon>Polyangia</taxon>
        <taxon>Polyangiales</taxon>
        <taxon>Polyangiaceae</taxon>
        <taxon>Polyangium</taxon>
    </lineage>
</organism>
<name>A0A4U1IX06_9BACT</name>
<proteinExistence type="predicted"/>
<keyword evidence="1" id="KW-0732">Signal</keyword>
<dbReference type="PANTHER" id="PTHR35279">
    <property type="match status" value="1"/>
</dbReference>
<comment type="caution">
    <text evidence="2">The sequence shown here is derived from an EMBL/GenBank/DDBJ whole genome shotgun (WGS) entry which is preliminary data.</text>
</comment>
<dbReference type="Proteomes" id="UP000309215">
    <property type="component" value="Unassembled WGS sequence"/>
</dbReference>
<dbReference type="SUPFAM" id="SSF75005">
    <property type="entry name" value="Arabinanase/levansucrase/invertase"/>
    <property type="match status" value="1"/>
</dbReference>
<evidence type="ECO:0000313" key="2">
    <source>
        <dbReference type="EMBL" id="TKC99133.1"/>
    </source>
</evidence>
<dbReference type="Gene3D" id="2.115.10.20">
    <property type="entry name" value="Glycosyl hydrolase domain, family 43"/>
    <property type="match status" value="2"/>
</dbReference>